<keyword evidence="4" id="KW-1185">Reference proteome</keyword>
<reference evidence="3" key="1">
    <citation type="submission" date="2020-01" db="EMBL/GenBank/DDBJ databases">
        <authorList>
            <person name="Chen W.-M."/>
        </authorList>
    </citation>
    <scope>NUCLEOTIDE SEQUENCE</scope>
    <source>
        <strain evidence="3">CYK-10</strain>
    </source>
</reference>
<dbReference type="Proteomes" id="UP001193501">
    <property type="component" value="Unassembled WGS sequence"/>
</dbReference>
<dbReference type="Pfam" id="PF04519">
    <property type="entry name" value="Bactofilin"/>
    <property type="match status" value="1"/>
</dbReference>
<feature type="compositionally biased region" description="Polar residues" evidence="2">
    <location>
        <begin position="1"/>
        <end position="12"/>
    </location>
</feature>
<proteinExistence type="inferred from homology"/>
<comment type="caution">
    <text evidence="3">The sequence shown here is derived from an EMBL/GenBank/DDBJ whole genome shotgun (WGS) entry which is preliminary data.</text>
</comment>
<dbReference type="PANTHER" id="PTHR35024">
    <property type="entry name" value="HYPOTHETICAL CYTOSOLIC PROTEIN"/>
    <property type="match status" value="1"/>
</dbReference>
<dbReference type="PANTHER" id="PTHR35024:SF4">
    <property type="entry name" value="POLYMER-FORMING CYTOSKELETAL PROTEIN"/>
    <property type="match status" value="1"/>
</dbReference>
<gene>
    <name evidence="3" type="ORF">GV832_18185</name>
</gene>
<name>A0AAE4YBB3_9RHOB</name>
<protein>
    <submittedName>
        <fullName evidence="3">Polymer-forming cytoskeletal protein</fullName>
    </submittedName>
</protein>
<dbReference type="EMBL" id="JAABNR010000025">
    <property type="protein sequence ID" value="NBZ89521.1"/>
    <property type="molecule type" value="Genomic_DNA"/>
</dbReference>
<evidence type="ECO:0000313" key="4">
    <source>
        <dbReference type="Proteomes" id="UP001193501"/>
    </source>
</evidence>
<dbReference type="InterPro" id="IPR007607">
    <property type="entry name" value="BacA/B"/>
</dbReference>
<comment type="similarity">
    <text evidence="1">Belongs to the bactofilin family.</text>
</comment>
<evidence type="ECO:0000313" key="3">
    <source>
        <dbReference type="EMBL" id="NBZ89521.1"/>
    </source>
</evidence>
<feature type="region of interest" description="Disordered" evidence="2">
    <location>
        <begin position="1"/>
        <end position="21"/>
    </location>
</feature>
<evidence type="ECO:0000256" key="1">
    <source>
        <dbReference type="ARBA" id="ARBA00044755"/>
    </source>
</evidence>
<accession>A0AAE4YBB3</accession>
<sequence length="121" mass="12468">MFTKTEPMTSPNAPARPGANSKSVLAADLRIVGEITSSGQVEVMGEVEGNLVAKGLVIGAEGRVSGTVNSDIVEVKGVLNGSVKSQSFALRSTAEVQADVTYSTLTIESGAQIEGKFALNK</sequence>
<dbReference type="RefSeq" id="WP_168776322.1">
    <property type="nucleotide sequence ID" value="NZ_JAABNR010000025.1"/>
</dbReference>
<dbReference type="AlphaFoldDB" id="A0AAE4YBB3"/>
<organism evidence="3 4">
    <name type="scientific">Stagnihabitans tardus</name>
    <dbReference type="NCBI Taxonomy" id="2699202"/>
    <lineage>
        <taxon>Bacteria</taxon>
        <taxon>Pseudomonadati</taxon>
        <taxon>Pseudomonadota</taxon>
        <taxon>Alphaproteobacteria</taxon>
        <taxon>Rhodobacterales</taxon>
        <taxon>Paracoccaceae</taxon>
        <taxon>Stagnihabitans</taxon>
    </lineage>
</organism>
<evidence type="ECO:0000256" key="2">
    <source>
        <dbReference type="SAM" id="MobiDB-lite"/>
    </source>
</evidence>